<comment type="caution">
    <text evidence="4">The sequence shown here is derived from an EMBL/GenBank/DDBJ whole genome shotgun (WGS) entry which is preliminary data.</text>
</comment>
<dbReference type="AlphaFoldDB" id="A0A916XYN3"/>
<evidence type="ECO:0000256" key="3">
    <source>
        <dbReference type="SAM" id="SignalP"/>
    </source>
</evidence>
<dbReference type="CDD" id="cd13589">
    <property type="entry name" value="PBP2_polyamine_RpCGA009"/>
    <property type="match status" value="1"/>
</dbReference>
<dbReference type="Gene3D" id="3.40.190.10">
    <property type="entry name" value="Periplasmic binding protein-like II"/>
    <property type="match status" value="2"/>
</dbReference>
<organism evidence="4 5">
    <name type="scientific">Aureimonas glaciei</name>
    <dbReference type="NCBI Taxonomy" id="1776957"/>
    <lineage>
        <taxon>Bacteria</taxon>
        <taxon>Pseudomonadati</taxon>
        <taxon>Pseudomonadota</taxon>
        <taxon>Alphaproteobacteria</taxon>
        <taxon>Hyphomicrobiales</taxon>
        <taxon>Aurantimonadaceae</taxon>
        <taxon>Aureimonas</taxon>
    </lineage>
</organism>
<protein>
    <submittedName>
        <fullName evidence="4">Spermidine/putrescine ABC transporter substrate-binding protein</fullName>
    </submittedName>
</protein>
<keyword evidence="5" id="KW-1185">Reference proteome</keyword>
<keyword evidence="2" id="KW-0574">Periplasm</keyword>
<sequence>MRQSLTSASRSLLVATSFLALALPASAAENMTIVTFGGAFESAVDEAFLGPFSKENDVTVVREQYDGGLAKLRGMVEAGNTTWDLIDLESNDAITGCDEGLLQKLDTKLLGDTSDFIEGAVLPCAVASMVWSTIYAYDTSRLTTAPTTIGDFFDTAKFPGKRGVRKSPKAALEWALIADGVPVAEVYDLLGTPEGVDRAFAKLSTIKNDIVWWEAGSQAPQLLADGAVTMTMAYNGRIRTAQLDDKRPFEVVWDGQVYDYEWWGIPTGAKNEAVAAKFIEYASSPDNIWKLSNYIPYAPPRSSATDKVAKDVIPHLPTAPENFKNALQVNSEFWADNLDSINNRFLNWLGQ</sequence>
<proteinExistence type="predicted"/>
<keyword evidence="1 3" id="KW-0732">Signal</keyword>
<reference evidence="4" key="2">
    <citation type="submission" date="2020-09" db="EMBL/GenBank/DDBJ databases">
        <authorList>
            <person name="Sun Q."/>
            <person name="Zhou Y."/>
        </authorList>
    </citation>
    <scope>NUCLEOTIDE SEQUENCE</scope>
    <source>
        <strain evidence="4">CGMCC 1.15493</strain>
    </source>
</reference>
<feature type="chain" id="PRO_5037564750" evidence="3">
    <location>
        <begin position="28"/>
        <end position="351"/>
    </location>
</feature>
<dbReference type="EMBL" id="BMJJ01000005">
    <property type="protein sequence ID" value="GGD22159.1"/>
    <property type="molecule type" value="Genomic_DNA"/>
</dbReference>
<evidence type="ECO:0000256" key="2">
    <source>
        <dbReference type="ARBA" id="ARBA00022764"/>
    </source>
</evidence>
<accession>A0A916XYN3</accession>
<gene>
    <name evidence="4" type="ORF">GCM10011335_26320</name>
</gene>
<reference evidence="4" key="1">
    <citation type="journal article" date="2014" name="Int. J. Syst. Evol. Microbiol.">
        <title>Complete genome sequence of Corynebacterium casei LMG S-19264T (=DSM 44701T), isolated from a smear-ripened cheese.</title>
        <authorList>
            <consortium name="US DOE Joint Genome Institute (JGI-PGF)"/>
            <person name="Walter F."/>
            <person name="Albersmeier A."/>
            <person name="Kalinowski J."/>
            <person name="Ruckert C."/>
        </authorList>
    </citation>
    <scope>NUCLEOTIDE SEQUENCE</scope>
    <source>
        <strain evidence="4">CGMCC 1.15493</strain>
    </source>
</reference>
<evidence type="ECO:0000313" key="5">
    <source>
        <dbReference type="Proteomes" id="UP000613160"/>
    </source>
</evidence>
<dbReference type="PANTHER" id="PTHR30222:SF2">
    <property type="entry name" value="ABC TRANSPORTER SUBSTRATE-BINDING PROTEIN"/>
    <property type="match status" value="1"/>
</dbReference>
<dbReference type="Proteomes" id="UP000613160">
    <property type="component" value="Unassembled WGS sequence"/>
</dbReference>
<name>A0A916XYN3_9HYPH</name>
<feature type="signal peptide" evidence="3">
    <location>
        <begin position="1"/>
        <end position="27"/>
    </location>
</feature>
<dbReference type="Pfam" id="PF13416">
    <property type="entry name" value="SBP_bac_8"/>
    <property type="match status" value="1"/>
</dbReference>
<evidence type="ECO:0000313" key="4">
    <source>
        <dbReference type="EMBL" id="GGD22159.1"/>
    </source>
</evidence>
<dbReference type="PANTHER" id="PTHR30222">
    <property type="entry name" value="SPERMIDINE/PUTRESCINE-BINDING PERIPLASMIC PROTEIN"/>
    <property type="match status" value="1"/>
</dbReference>
<evidence type="ECO:0000256" key="1">
    <source>
        <dbReference type="ARBA" id="ARBA00022729"/>
    </source>
</evidence>
<dbReference type="InterPro" id="IPR006059">
    <property type="entry name" value="SBP"/>
</dbReference>
<dbReference type="SUPFAM" id="SSF53850">
    <property type="entry name" value="Periplasmic binding protein-like II"/>
    <property type="match status" value="1"/>
</dbReference>